<protein>
    <submittedName>
        <fullName evidence="1">Uncharacterized protein</fullName>
    </submittedName>
</protein>
<dbReference type="EMBL" id="VSLA01000011">
    <property type="protein sequence ID" value="TYC86381.1"/>
    <property type="molecule type" value="Genomic_DNA"/>
</dbReference>
<proteinExistence type="predicted"/>
<dbReference type="AlphaFoldDB" id="A0A5D0WRK7"/>
<dbReference type="RefSeq" id="WP_148637253.1">
    <property type="nucleotide sequence ID" value="NZ_VSLA01000011.1"/>
</dbReference>
<sequence length="73" mass="8128">MTKAEHNKILEELLAQVPLANVRDDVILMSQMMAADFQIGLMQKLVARLSPRHQAYQGLKAQVGKAVADLQKL</sequence>
<accession>A0A5D0WRK7</accession>
<reference evidence="1 2" key="1">
    <citation type="submission" date="2019-08" db="EMBL/GenBank/DDBJ databases">
        <title>Isolation and enrichment of carboxydotrophic bacteria from anaerobic sludge for the production of bio-based chemicals from syngas.</title>
        <authorList>
            <person name="Antares A.L."/>
            <person name="Moreira J."/>
            <person name="Diender M."/>
            <person name="Parshina S.N."/>
            <person name="Stams A.J.M."/>
            <person name="Alves M."/>
            <person name="Alves J.I."/>
            <person name="Sousa D.Z."/>
        </authorList>
    </citation>
    <scope>NUCLEOTIDE SEQUENCE [LARGE SCALE GENOMIC DNA]</scope>
    <source>
        <strain evidence="1 2">JM</strain>
    </source>
</reference>
<evidence type="ECO:0000313" key="1">
    <source>
        <dbReference type="EMBL" id="TYC86381.1"/>
    </source>
</evidence>
<comment type="caution">
    <text evidence="1">The sequence shown here is derived from an EMBL/GenBank/DDBJ whole genome shotgun (WGS) entry which is preliminary data.</text>
</comment>
<evidence type="ECO:0000313" key="2">
    <source>
        <dbReference type="Proteomes" id="UP000322619"/>
    </source>
</evidence>
<dbReference type="Proteomes" id="UP000322619">
    <property type="component" value="Unassembled WGS sequence"/>
</dbReference>
<organism evidence="1 2">
    <name type="scientific">Acetobacterium wieringae</name>
    <dbReference type="NCBI Taxonomy" id="52694"/>
    <lineage>
        <taxon>Bacteria</taxon>
        <taxon>Bacillati</taxon>
        <taxon>Bacillota</taxon>
        <taxon>Clostridia</taxon>
        <taxon>Eubacteriales</taxon>
        <taxon>Eubacteriaceae</taxon>
        <taxon>Acetobacterium</taxon>
    </lineage>
</organism>
<gene>
    <name evidence="1" type="ORF">FXB42_06760</name>
</gene>
<name>A0A5D0WRK7_9FIRM</name>